<evidence type="ECO:0000256" key="1">
    <source>
        <dbReference type="SAM" id="MobiDB-lite"/>
    </source>
</evidence>
<keyword evidence="3" id="KW-1185">Reference proteome</keyword>
<evidence type="ECO:0000313" key="3">
    <source>
        <dbReference type="Proteomes" id="UP000239710"/>
    </source>
</evidence>
<evidence type="ECO:0000313" key="2">
    <source>
        <dbReference type="EMBL" id="PPV07662.1"/>
    </source>
</evidence>
<gene>
    <name evidence="2" type="ORF">XbrCFBP1976_06960</name>
</gene>
<feature type="region of interest" description="Disordered" evidence="1">
    <location>
        <begin position="101"/>
        <end position="123"/>
    </location>
</feature>
<feature type="compositionally biased region" description="Basic and acidic residues" evidence="1">
    <location>
        <begin position="107"/>
        <end position="116"/>
    </location>
</feature>
<organism evidence="2 3">
    <name type="scientific">Xanthomonas bromi</name>
    <dbReference type="NCBI Taxonomy" id="56449"/>
    <lineage>
        <taxon>Bacteria</taxon>
        <taxon>Pseudomonadati</taxon>
        <taxon>Pseudomonadota</taxon>
        <taxon>Gammaproteobacteria</taxon>
        <taxon>Lysobacterales</taxon>
        <taxon>Lysobacteraceae</taxon>
        <taxon>Xanthomonas</taxon>
    </lineage>
</organism>
<name>A0ABX5BRP1_9XANT</name>
<feature type="compositionally biased region" description="Low complexity" evidence="1">
    <location>
        <begin position="9"/>
        <end position="39"/>
    </location>
</feature>
<sequence length="123" mass="13856">MTDRIRGASSSSHHYSTESNPESSPPQQRQPSSLPPSGQFSGLQHLSSRRRRPAELLNVRFSAQEPAAEELSPGEDRKPDIWLREDTALSVNAYQLYVNYPRGLPSDVKRSTKNDPKLYSAYK</sequence>
<dbReference type="EMBL" id="MDCE01000007">
    <property type="protein sequence ID" value="PPV07662.1"/>
    <property type="molecule type" value="Genomic_DNA"/>
</dbReference>
<protein>
    <submittedName>
        <fullName evidence="2">Uncharacterized protein</fullName>
    </submittedName>
</protein>
<proteinExistence type="predicted"/>
<reference evidence="2 3" key="1">
    <citation type="submission" date="2016-08" db="EMBL/GenBank/DDBJ databases">
        <title>Evolution of the type three secretion system and type three effector repertoires in Xanthomonas.</title>
        <authorList>
            <person name="Merda D."/>
            <person name="Briand M."/>
            <person name="Bosis E."/>
            <person name="Rousseau C."/>
            <person name="Portier P."/>
            <person name="Jacques M.-A."/>
            <person name="Fischer-Le Saux M."/>
        </authorList>
    </citation>
    <scope>NUCLEOTIDE SEQUENCE [LARGE SCALE GENOMIC DNA]</scope>
    <source>
        <strain evidence="2 3">CFBP1976</strain>
    </source>
</reference>
<comment type="caution">
    <text evidence="2">The sequence shown here is derived from an EMBL/GenBank/DDBJ whole genome shotgun (WGS) entry which is preliminary data.</text>
</comment>
<accession>A0ABX5BRP1</accession>
<dbReference type="Proteomes" id="UP000239710">
    <property type="component" value="Unassembled WGS sequence"/>
</dbReference>
<feature type="region of interest" description="Disordered" evidence="1">
    <location>
        <begin position="1"/>
        <end position="79"/>
    </location>
</feature>